<organism evidence="2 3">
    <name type="scientific">Brachybacterium hainanense</name>
    <dbReference type="NCBI Taxonomy" id="1541174"/>
    <lineage>
        <taxon>Bacteria</taxon>
        <taxon>Bacillati</taxon>
        <taxon>Actinomycetota</taxon>
        <taxon>Actinomycetes</taxon>
        <taxon>Micrococcales</taxon>
        <taxon>Dermabacteraceae</taxon>
        <taxon>Brachybacterium</taxon>
    </lineage>
</organism>
<dbReference type="EMBL" id="JBHLSV010000003">
    <property type="protein sequence ID" value="MFC0673012.1"/>
    <property type="molecule type" value="Genomic_DNA"/>
</dbReference>
<proteinExistence type="predicted"/>
<dbReference type="InterPro" id="IPR021005">
    <property type="entry name" value="Znf_CGNR"/>
</dbReference>
<reference evidence="2 3" key="1">
    <citation type="submission" date="2024-09" db="EMBL/GenBank/DDBJ databases">
        <authorList>
            <person name="Sun Q."/>
            <person name="Mori K."/>
        </authorList>
    </citation>
    <scope>NUCLEOTIDE SEQUENCE [LARGE SCALE GENOMIC DNA]</scope>
    <source>
        <strain evidence="2 3">CICC 10874</strain>
    </source>
</reference>
<dbReference type="PANTHER" id="PTHR35525:SF3">
    <property type="entry name" value="BLL6575 PROTEIN"/>
    <property type="match status" value="1"/>
</dbReference>
<protein>
    <submittedName>
        <fullName evidence="2">CGNR zinc finger domain-containing protein</fullName>
    </submittedName>
</protein>
<dbReference type="RefSeq" id="WP_376978245.1">
    <property type="nucleotide sequence ID" value="NZ_JBHLSV010000003.1"/>
</dbReference>
<dbReference type="Proteomes" id="UP001589793">
    <property type="component" value="Unassembled WGS sequence"/>
</dbReference>
<dbReference type="InterPro" id="IPR010852">
    <property type="entry name" value="ABATE"/>
</dbReference>
<dbReference type="Pfam" id="PF07336">
    <property type="entry name" value="ABATE"/>
    <property type="match status" value="1"/>
</dbReference>
<sequence length="206" mass="22245">MSSPASPEPGAAAAQPAFRLDNEHLAFRFTATVSDRYGSPVERLPTPARLDDWLEATGLRLGPDPAAPPHLALAHRLREAIHRTGTALAGSGTRGVTDPRPEDVELINRLASEGETFPELTASGLAWRTRSTDTTGAALGLIAQHAITVFGSEDRDRIKACENPDCGGLYVDTSRARNRRWCSMNHCGNRAKKARFRGPRATDVVP</sequence>
<name>A0ABV6R7P3_9MICO</name>
<dbReference type="PANTHER" id="PTHR35525">
    <property type="entry name" value="BLL6575 PROTEIN"/>
    <property type="match status" value="1"/>
</dbReference>
<dbReference type="InterPro" id="IPR023286">
    <property type="entry name" value="ABATE_dom_sf"/>
</dbReference>
<keyword evidence="3" id="KW-1185">Reference proteome</keyword>
<accession>A0ABV6R7P3</accession>
<dbReference type="SUPFAM" id="SSF160904">
    <property type="entry name" value="Jann2411-like"/>
    <property type="match status" value="1"/>
</dbReference>
<gene>
    <name evidence="2" type="ORF">ACFFF6_03465</name>
</gene>
<dbReference type="Pfam" id="PF11706">
    <property type="entry name" value="zf-CGNR"/>
    <property type="match status" value="1"/>
</dbReference>
<evidence type="ECO:0000313" key="2">
    <source>
        <dbReference type="EMBL" id="MFC0673012.1"/>
    </source>
</evidence>
<comment type="caution">
    <text evidence="2">The sequence shown here is derived from an EMBL/GenBank/DDBJ whole genome shotgun (WGS) entry which is preliminary data.</text>
</comment>
<dbReference type="Gene3D" id="1.10.3300.10">
    <property type="entry name" value="Jann2411-like domain"/>
    <property type="match status" value="1"/>
</dbReference>
<evidence type="ECO:0000259" key="1">
    <source>
        <dbReference type="Pfam" id="PF11706"/>
    </source>
</evidence>
<feature type="domain" description="Zinc finger CGNR" evidence="1">
    <location>
        <begin position="157"/>
        <end position="197"/>
    </location>
</feature>
<evidence type="ECO:0000313" key="3">
    <source>
        <dbReference type="Proteomes" id="UP001589793"/>
    </source>
</evidence>